<dbReference type="InterPro" id="IPR050812">
    <property type="entry name" value="Preph/Arog_dehydrog"/>
</dbReference>
<dbReference type="GO" id="GO:0004665">
    <property type="term" value="F:prephenate dehydrogenase (NADP+) activity"/>
    <property type="evidence" value="ECO:0007669"/>
    <property type="project" value="UniProtKB-EC"/>
</dbReference>
<evidence type="ECO:0000256" key="1">
    <source>
        <dbReference type="ARBA" id="ARBA00023002"/>
    </source>
</evidence>
<dbReference type="Gene3D" id="1.10.3660.10">
    <property type="entry name" value="6-phosphogluconate dehydrogenase C-terminal like domain"/>
    <property type="match status" value="2"/>
</dbReference>
<accession>A0ABR0KTC4</accession>
<proteinExistence type="predicted"/>
<dbReference type="SUPFAM" id="SSF48179">
    <property type="entry name" value="6-phosphogluconate dehydrogenase C-terminal domain-like"/>
    <property type="match status" value="2"/>
</dbReference>
<evidence type="ECO:0000313" key="2">
    <source>
        <dbReference type="EMBL" id="KAK5129245.1"/>
    </source>
</evidence>
<dbReference type="InterPro" id="IPR008927">
    <property type="entry name" value="6-PGluconate_DH-like_C_sf"/>
</dbReference>
<evidence type="ECO:0000313" key="3">
    <source>
        <dbReference type="Proteomes" id="UP001357485"/>
    </source>
</evidence>
<reference evidence="2 3" key="1">
    <citation type="submission" date="2023-08" db="EMBL/GenBank/DDBJ databases">
        <title>Black Yeasts Isolated from many extreme environments.</title>
        <authorList>
            <person name="Coleine C."/>
            <person name="Stajich J.E."/>
            <person name="Selbmann L."/>
        </authorList>
    </citation>
    <scope>NUCLEOTIDE SEQUENCE [LARGE SCALE GENOMIC DNA]</scope>
    <source>
        <strain evidence="2 3">CCFEE 536</strain>
    </source>
</reference>
<dbReference type="PANTHER" id="PTHR21363:SF0">
    <property type="entry name" value="PREPHENATE DEHYDROGENASE [NADP(+)]"/>
    <property type="match status" value="1"/>
</dbReference>
<gene>
    <name evidence="2" type="primary">TYR1_2</name>
    <name evidence="2" type="ORF">LTR16_002312</name>
</gene>
<name>A0ABR0KTC4_9PEZI</name>
<comment type="caution">
    <text evidence="2">The sequence shown here is derived from an EMBL/GenBank/DDBJ whole genome shotgun (WGS) entry which is preliminary data.</text>
</comment>
<dbReference type="EC" id="1.3.1.13" evidence="2"/>
<dbReference type="Proteomes" id="UP001357485">
    <property type="component" value="Unassembled WGS sequence"/>
</dbReference>
<dbReference type="EMBL" id="JAVRRA010024790">
    <property type="protein sequence ID" value="KAK5129245.1"/>
    <property type="molecule type" value="Genomic_DNA"/>
</dbReference>
<sequence length="246" mass="28484">MGTAWAANNQFPWEIPRYVGGIENVKINITLRIYSNKWHVYAGLAILNPSAKKQIKQYAESVTELFKLMLGGHREELERRVRTAGAAVFKGDGDADLLLQDEVLDRFSLGELPPERQRVKNNHLSLLAMVDCWWKIGIVPYDHMICSTPLFRLWLGITEYLFRKPGLLAEVIDTAIEDNTFRADDLEFTFAARDWSERVSFGNMDGYREKFESIQKYFAPRFPEATRVGNEMIKTIEENMRKKEQT</sequence>
<protein>
    <submittedName>
        <fullName evidence="2">Prephenate dehydrogenase (NADP(+))</fullName>
        <ecNumber evidence="2">1.3.1.13</ecNumber>
    </submittedName>
</protein>
<keyword evidence="1 2" id="KW-0560">Oxidoreductase</keyword>
<keyword evidence="3" id="KW-1185">Reference proteome</keyword>
<organism evidence="2 3">
    <name type="scientific">Cryomyces antarcticus</name>
    <dbReference type="NCBI Taxonomy" id="329879"/>
    <lineage>
        <taxon>Eukaryota</taxon>
        <taxon>Fungi</taxon>
        <taxon>Dikarya</taxon>
        <taxon>Ascomycota</taxon>
        <taxon>Pezizomycotina</taxon>
        <taxon>Dothideomycetes</taxon>
        <taxon>Dothideomycetes incertae sedis</taxon>
        <taxon>Cryomyces</taxon>
    </lineage>
</organism>
<dbReference type="PANTHER" id="PTHR21363">
    <property type="entry name" value="PREPHENATE DEHYDROGENASE"/>
    <property type="match status" value="1"/>
</dbReference>